<dbReference type="GO" id="GO:0046872">
    <property type="term" value="F:metal ion binding"/>
    <property type="evidence" value="ECO:0007669"/>
    <property type="project" value="UniProtKB-KW"/>
</dbReference>
<comment type="subcellular location">
    <subcellularLocation>
        <location evidence="2">Cell membrane</location>
        <topology evidence="2">Single-pass type II membrane protein</topology>
    </subcellularLocation>
</comment>
<dbReference type="InterPro" id="IPR042089">
    <property type="entry name" value="Peptidase_M13_dom_2"/>
</dbReference>
<evidence type="ECO:0000256" key="1">
    <source>
        <dbReference type="ARBA" id="ARBA00001947"/>
    </source>
</evidence>
<keyword evidence="17" id="KW-1185">Reference proteome</keyword>
<dbReference type="InterPro" id="IPR000718">
    <property type="entry name" value="Peptidase_M13"/>
</dbReference>
<dbReference type="EnsemblMetazoa" id="AFAF005258-RA">
    <property type="protein sequence ID" value="AFAF005258-PA"/>
    <property type="gene ID" value="AFAF005258"/>
</dbReference>
<reference evidence="16" key="2">
    <citation type="submission" date="2020-05" db="UniProtKB">
        <authorList>
            <consortium name="EnsemblMetazoa"/>
        </authorList>
    </citation>
    <scope>IDENTIFICATION</scope>
    <source>
        <strain evidence="16">FAR1</strain>
    </source>
</reference>
<dbReference type="FunFam" id="3.40.390.10:FF:000076">
    <property type="entry name" value="membrane metallo-endopeptidase-like 1"/>
    <property type="match status" value="1"/>
</dbReference>
<dbReference type="EMBL" id="AXCN02000226">
    <property type="status" value="NOT_ANNOTATED_CDS"/>
    <property type="molecule type" value="Genomic_DNA"/>
</dbReference>
<organism evidence="16 17">
    <name type="scientific">Anopheles farauti</name>
    <dbReference type="NCBI Taxonomy" id="69004"/>
    <lineage>
        <taxon>Eukaryota</taxon>
        <taxon>Metazoa</taxon>
        <taxon>Ecdysozoa</taxon>
        <taxon>Arthropoda</taxon>
        <taxon>Hexapoda</taxon>
        <taxon>Insecta</taxon>
        <taxon>Pterygota</taxon>
        <taxon>Neoptera</taxon>
        <taxon>Endopterygota</taxon>
        <taxon>Diptera</taxon>
        <taxon>Nematocera</taxon>
        <taxon>Culicoidea</taxon>
        <taxon>Culicidae</taxon>
        <taxon>Anophelinae</taxon>
        <taxon>Anopheles</taxon>
    </lineage>
</organism>
<evidence type="ECO:0000256" key="8">
    <source>
        <dbReference type="ARBA" id="ARBA00022968"/>
    </source>
</evidence>
<sequence length="1081" mass="122570">MTERAAAMIRQISETRVCLCVFVAGVFSSSEHCPTPRGRRIPCDLHRQPNVSSVVFLPAWNRDLLRVWKRKSTRALVKLGDVCIIVAMRCNASSSSAVSNTMEPTSDKPPTEPDNMEVDPRKNSTPGGGCTLGIDERTGRLHWCPGYRFVKILFVIPAAMLPIGLLFLLLSRFQVVGSVGLHGCGSEIGYFTPEEQLAVNHLQEGLGWADVEESSEESDRRCQPIPEKGSGESVDTEDRGLLRDIVRTSFIPSERRVLPAECLGSSAAPNQHAPVGEPPEGRRQRVRKSLTWIENDRSSPESVREAQVQKMKQYMDPQADPCDDFYQYACGNWDRVNPIPKDKAALDTFELLRESLDVVLKNLLLEGEPAGLPDVENALSTVPSTGELTMNMTATTVATTQSASASEPLHRVRKRGRAPRAVPNKLIIRSAQVKRVRKRELVLSDDAETKARQLFVSCMNYELIERRGLEPLRALLHQLGGWPVLEPDTWDETNFDWLNLTAALRRYNNDVLIVEWVGPDIKNSDENIVQFDQTSLGLPTRDYYLQPGNRKYLDAYRQFMVEVIGLLGVAPDRARQATDEMIEFETQLANITSTPEERNNVSTLYRKLLLEHLHEEVPEIDWTRYLTIVTERPANGSDLVVMFAMGYMRDLVELIGQTEPRIVANYLLWRFVRHRINNLDDRFLGAKQRFSNALFGRERNPPRWKNCVTQVNANMGMAVGAMFVRRYFDENSKRDTLTMTHELQEAFREILGRTGWIDATTRRLAEQKVNAMSLRIGYPDFILEAGQLNARYATLEIHPERYFENTLNVLSHIRRTDQEKLGQPVNKTTWHTAPAVVNAYYSRNKNQIMFPAGILQPPFYHRHLPKAINYGGIGVVIGHELTHGFDDKGRLFDRDGNLYRWWSDRAIEAFHERALCLVQQYSRYTIDEVGVQLDGENTQGENIADNGGIKQAFLAYSKWLAAQTDRRVLEAEQLPGLNVTRTQLFFLNFAQIWCGAMRPEATRNKLKTAVHSPGRFRVIGTLSNSEDFAREYHCPVGSFMNPADKSIPPEVESFRPVRLNWGENWPLSSSDALEATLGLTC</sequence>
<keyword evidence="4" id="KW-0645">Protease</keyword>
<name>A0A182Q8N3_9DIPT</name>
<feature type="region of interest" description="Disordered" evidence="12">
    <location>
        <begin position="264"/>
        <end position="285"/>
    </location>
</feature>
<evidence type="ECO:0000256" key="12">
    <source>
        <dbReference type="SAM" id="MobiDB-lite"/>
    </source>
</evidence>
<evidence type="ECO:0000256" key="3">
    <source>
        <dbReference type="ARBA" id="ARBA00007357"/>
    </source>
</evidence>
<dbReference type="GO" id="GO:0005886">
    <property type="term" value="C:plasma membrane"/>
    <property type="evidence" value="ECO:0007669"/>
    <property type="project" value="UniProtKB-SubCell"/>
</dbReference>
<dbReference type="GO" id="GO:0016485">
    <property type="term" value="P:protein processing"/>
    <property type="evidence" value="ECO:0007669"/>
    <property type="project" value="TreeGrafter"/>
</dbReference>
<dbReference type="Pfam" id="PF05649">
    <property type="entry name" value="Peptidase_M13_N"/>
    <property type="match status" value="1"/>
</dbReference>
<accession>A0A182Q8N3</accession>
<keyword evidence="13" id="KW-1133">Transmembrane helix</keyword>
<keyword evidence="6" id="KW-0378">Hydrolase</keyword>
<dbReference type="Gene3D" id="1.10.1380.10">
    <property type="entry name" value="Neutral endopeptidase , domain2"/>
    <property type="match status" value="1"/>
</dbReference>
<dbReference type="PANTHER" id="PTHR11733">
    <property type="entry name" value="ZINC METALLOPROTEASE FAMILY M13 NEPRILYSIN-RELATED"/>
    <property type="match status" value="1"/>
</dbReference>
<evidence type="ECO:0000256" key="9">
    <source>
        <dbReference type="ARBA" id="ARBA00023049"/>
    </source>
</evidence>
<dbReference type="PRINTS" id="PR00786">
    <property type="entry name" value="NEPRILYSIN"/>
</dbReference>
<feature type="region of interest" description="Disordered" evidence="12">
    <location>
        <begin position="97"/>
        <end position="130"/>
    </location>
</feature>
<feature type="region of interest" description="Disordered" evidence="12">
    <location>
        <begin position="212"/>
        <end position="238"/>
    </location>
</feature>
<dbReference type="InterPro" id="IPR018497">
    <property type="entry name" value="Peptidase_M13_C"/>
</dbReference>
<comment type="similarity">
    <text evidence="3">Belongs to the peptidase M13 family.</text>
</comment>
<dbReference type="Proteomes" id="UP000075886">
    <property type="component" value="Unassembled WGS sequence"/>
</dbReference>
<keyword evidence="11" id="KW-0325">Glycoprotein</keyword>
<reference evidence="17" key="1">
    <citation type="submission" date="2014-01" db="EMBL/GenBank/DDBJ databases">
        <title>The Genome Sequence of Anopheles farauti FAR1 (V2).</title>
        <authorList>
            <consortium name="The Broad Institute Genomics Platform"/>
            <person name="Neafsey D.E."/>
            <person name="Besansky N."/>
            <person name="Howell P."/>
            <person name="Walton C."/>
            <person name="Young S.K."/>
            <person name="Zeng Q."/>
            <person name="Gargeya S."/>
            <person name="Fitzgerald M."/>
            <person name="Haas B."/>
            <person name="Abouelleil A."/>
            <person name="Allen A.W."/>
            <person name="Alvarado L."/>
            <person name="Arachchi H.M."/>
            <person name="Berlin A.M."/>
            <person name="Chapman S.B."/>
            <person name="Gainer-Dewar J."/>
            <person name="Goldberg J."/>
            <person name="Griggs A."/>
            <person name="Gujja S."/>
            <person name="Hansen M."/>
            <person name="Howarth C."/>
            <person name="Imamovic A."/>
            <person name="Ireland A."/>
            <person name="Larimer J."/>
            <person name="McCowan C."/>
            <person name="Murphy C."/>
            <person name="Pearson M."/>
            <person name="Poon T.W."/>
            <person name="Priest M."/>
            <person name="Roberts A."/>
            <person name="Saif S."/>
            <person name="Shea T."/>
            <person name="Sisk P."/>
            <person name="Sykes S."/>
            <person name="Wortman J."/>
            <person name="Nusbaum C."/>
            <person name="Birren B."/>
        </authorList>
    </citation>
    <scope>NUCLEOTIDE SEQUENCE [LARGE SCALE GENOMIC DNA]</scope>
    <source>
        <strain evidence="17">FAR1</strain>
    </source>
</reference>
<evidence type="ECO:0000313" key="16">
    <source>
        <dbReference type="EnsemblMetazoa" id="AFAF005258-PA"/>
    </source>
</evidence>
<feature type="domain" description="Peptidase M13 C-terminal" evidence="14">
    <location>
        <begin position="838"/>
        <end position="1045"/>
    </location>
</feature>
<dbReference type="PROSITE" id="PS51885">
    <property type="entry name" value="NEPRILYSIN"/>
    <property type="match status" value="1"/>
</dbReference>
<dbReference type="VEuPathDB" id="VectorBase:AFAF005258"/>
<dbReference type="STRING" id="69004.A0A182Q8N3"/>
<keyword evidence="8" id="KW-0735">Signal-anchor</keyword>
<feature type="transmembrane region" description="Helical" evidence="13">
    <location>
        <begin position="149"/>
        <end position="170"/>
    </location>
</feature>
<dbReference type="CDD" id="cd08662">
    <property type="entry name" value="M13"/>
    <property type="match status" value="1"/>
</dbReference>
<keyword evidence="10" id="KW-1015">Disulfide bond</keyword>
<protein>
    <recommendedName>
        <fullName evidence="18">Peptidase M13 N-terminal domain-containing protein</fullName>
    </recommendedName>
</protein>
<evidence type="ECO:0000256" key="4">
    <source>
        <dbReference type="ARBA" id="ARBA00022670"/>
    </source>
</evidence>
<dbReference type="InterPro" id="IPR008753">
    <property type="entry name" value="Peptidase_M13_N"/>
</dbReference>
<keyword evidence="13" id="KW-0472">Membrane</keyword>
<keyword evidence="5" id="KW-0479">Metal-binding</keyword>
<dbReference type="Gene3D" id="3.40.390.10">
    <property type="entry name" value="Collagenase (Catalytic Domain)"/>
    <property type="match status" value="2"/>
</dbReference>
<proteinExistence type="inferred from homology"/>
<evidence type="ECO:0000259" key="14">
    <source>
        <dbReference type="Pfam" id="PF01431"/>
    </source>
</evidence>
<feature type="domain" description="Peptidase M13 N-terminal" evidence="15">
    <location>
        <begin position="321"/>
        <end position="779"/>
    </location>
</feature>
<comment type="cofactor">
    <cofactor evidence="1">
        <name>Zn(2+)</name>
        <dbReference type="ChEBI" id="CHEBI:29105"/>
    </cofactor>
</comment>
<evidence type="ECO:0000313" key="17">
    <source>
        <dbReference type="Proteomes" id="UP000075886"/>
    </source>
</evidence>
<dbReference type="PANTHER" id="PTHR11733:SF238">
    <property type="entry name" value="FI07649P-RELATED"/>
    <property type="match status" value="1"/>
</dbReference>
<evidence type="ECO:0000256" key="5">
    <source>
        <dbReference type="ARBA" id="ARBA00022723"/>
    </source>
</evidence>
<evidence type="ECO:0000259" key="15">
    <source>
        <dbReference type="Pfam" id="PF05649"/>
    </source>
</evidence>
<dbReference type="Pfam" id="PF01431">
    <property type="entry name" value="Peptidase_M13"/>
    <property type="match status" value="1"/>
</dbReference>
<evidence type="ECO:0008006" key="18">
    <source>
        <dbReference type="Google" id="ProtNLM"/>
    </source>
</evidence>
<evidence type="ECO:0000256" key="7">
    <source>
        <dbReference type="ARBA" id="ARBA00022833"/>
    </source>
</evidence>
<keyword evidence="9" id="KW-0482">Metalloprotease</keyword>
<evidence type="ECO:0000256" key="10">
    <source>
        <dbReference type="ARBA" id="ARBA00023157"/>
    </source>
</evidence>
<evidence type="ECO:0000256" key="13">
    <source>
        <dbReference type="SAM" id="Phobius"/>
    </source>
</evidence>
<dbReference type="GO" id="GO:0004222">
    <property type="term" value="F:metalloendopeptidase activity"/>
    <property type="evidence" value="ECO:0007669"/>
    <property type="project" value="InterPro"/>
</dbReference>
<dbReference type="AlphaFoldDB" id="A0A182Q8N3"/>
<dbReference type="SUPFAM" id="SSF55486">
    <property type="entry name" value="Metalloproteases ('zincins'), catalytic domain"/>
    <property type="match status" value="1"/>
</dbReference>
<keyword evidence="7" id="KW-0862">Zinc</keyword>
<dbReference type="InterPro" id="IPR024079">
    <property type="entry name" value="MetalloPept_cat_dom_sf"/>
</dbReference>
<evidence type="ECO:0000256" key="2">
    <source>
        <dbReference type="ARBA" id="ARBA00004401"/>
    </source>
</evidence>
<keyword evidence="13" id="KW-0812">Transmembrane</keyword>
<evidence type="ECO:0000256" key="6">
    <source>
        <dbReference type="ARBA" id="ARBA00022801"/>
    </source>
</evidence>
<evidence type="ECO:0000256" key="11">
    <source>
        <dbReference type="ARBA" id="ARBA00023180"/>
    </source>
</evidence>